<evidence type="ECO:0000313" key="7">
    <source>
        <dbReference type="Proteomes" id="UP000326725"/>
    </source>
</evidence>
<keyword evidence="3" id="KW-0732">Signal</keyword>
<dbReference type="GO" id="GO:1990281">
    <property type="term" value="C:efflux pump complex"/>
    <property type="evidence" value="ECO:0007669"/>
    <property type="project" value="TreeGrafter"/>
</dbReference>
<feature type="domain" description="Multidrug resistance protein MdtA-like alpha-helical hairpin" evidence="4">
    <location>
        <begin position="96"/>
        <end position="164"/>
    </location>
</feature>
<keyword evidence="2" id="KW-0175">Coiled coil</keyword>
<evidence type="ECO:0000256" key="3">
    <source>
        <dbReference type="SAM" id="SignalP"/>
    </source>
</evidence>
<feature type="domain" description="CusB-like beta-barrel" evidence="5">
    <location>
        <begin position="202"/>
        <end position="276"/>
    </location>
</feature>
<gene>
    <name evidence="6" type="primary">bepF_3</name>
    <name evidence="6" type="ORF">HALO32_03547</name>
</gene>
<dbReference type="PANTHER" id="PTHR30469">
    <property type="entry name" value="MULTIDRUG RESISTANCE PROTEIN MDTA"/>
    <property type="match status" value="1"/>
</dbReference>
<dbReference type="Gene3D" id="2.40.30.170">
    <property type="match status" value="1"/>
</dbReference>
<dbReference type="InterPro" id="IPR058792">
    <property type="entry name" value="Beta-barrel_RND_2"/>
</dbReference>
<dbReference type="NCBIfam" id="TIGR01730">
    <property type="entry name" value="RND_mfp"/>
    <property type="match status" value="1"/>
</dbReference>
<dbReference type="Pfam" id="PF25876">
    <property type="entry name" value="HH_MFP_RND"/>
    <property type="match status" value="1"/>
</dbReference>
<dbReference type="Proteomes" id="UP000326725">
    <property type="component" value="Unassembled WGS sequence"/>
</dbReference>
<dbReference type="InterPro" id="IPR058624">
    <property type="entry name" value="MdtA-like_HH"/>
</dbReference>
<dbReference type="PROSITE" id="PS51257">
    <property type="entry name" value="PROKAR_LIPOPROTEIN"/>
    <property type="match status" value="1"/>
</dbReference>
<evidence type="ECO:0000256" key="2">
    <source>
        <dbReference type="SAM" id="Coils"/>
    </source>
</evidence>
<evidence type="ECO:0000256" key="1">
    <source>
        <dbReference type="ARBA" id="ARBA00009477"/>
    </source>
</evidence>
<evidence type="ECO:0000313" key="6">
    <source>
        <dbReference type="EMBL" id="VVZ97428.1"/>
    </source>
</evidence>
<comment type="similarity">
    <text evidence="1">Belongs to the membrane fusion protein (MFP) (TC 8.A.1) family.</text>
</comment>
<organism evidence="6 7">
    <name type="scientific">Halomonas lysinitropha</name>
    <dbReference type="NCBI Taxonomy" id="2607506"/>
    <lineage>
        <taxon>Bacteria</taxon>
        <taxon>Pseudomonadati</taxon>
        <taxon>Pseudomonadota</taxon>
        <taxon>Gammaproteobacteria</taxon>
        <taxon>Oceanospirillales</taxon>
        <taxon>Halomonadaceae</taxon>
        <taxon>Halomonas</taxon>
    </lineage>
</organism>
<evidence type="ECO:0000259" key="4">
    <source>
        <dbReference type="Pfam" id="PF25876"/>
    </source>
</evidence>
<keyword evidence="7" id="KW-1185">Reference proteome</keyword>
<sequence length="374" mass="39787">MTRRGAILVALLLLVGCAEENAEEAPLRPVRTLSIEVSGAGAERELPGRLQAVANRRLSFRVAGQIASYGVAVGEAVAAGQLLARLEATDLRLQRDRARSSLAGAEAAAANAEAEWQRARRLYEAGSAPARDLDAARAQVEAARARRDSARDALALAERQLSFTRLEAPGDCGVATRLAEVSENVAAGQPVLVLACGEDLEVRAALPEDLLDELSAGAPVRVHLPLAGLSVAGEVTEIGLPVDPRQATWPLRVRLVNLADDERERLRPGMAAELTLPLNGPGSGIWVPMVAVQRDARGPYVYIADPVETAQDADAEGREATIRRREVVLGAQQGERMRIDAGLAAGLSLVIAGMSRLHDGQRVRVMDAHREAQP</sequence>
<feature type="chain" id="PRO_5023859626" evidence="3">
    <location>
        <begin position="23"/>
        <end position="374"/>
    </location>
</feature>
<dbReference type="InterPro" id="IPR006143">
    <property type="entry name" value="RND_pump_MFP"/>
</dbReference>
<dbReference type="EMBL" id="CABVOU010000049">
    <property type="protein sequence ID" value="VVZ97428.1"/>
    <property type="molecule type" value="Genomic_DNA"/>
</dbReference>
<dbReference type="Gene3D" id="1.10.287.470">
    <property type="entry name" value="Helix hairpin bin"/>
    <property type="match status" value="1"/>
</dbReference>
<dbReference type="Pfam" id="PF25954">
    <property type="entry name" value="Beta-barrel_RND_2"/>
    <property type="match status" value="1"/>
</dbReference>
<protein>
    <submittedName>
        <fullName evidence="6">Efflux pump periplasmic linker BepF</fullName>
    </submittedName>
</protein>
<feature type="signal peptide" evidence="3">
    <location>
        <begin position="1"/>
        <end position="22"/>
    </location>
</feature>
<name>A0A5K1IAU6_9GAMM</name>
<evidence type="ECO:0000259" key="5">
    <source>
        <dbReference type="Pfam" id="PF25954"/>
    </source>
</evidence>
<reference evidence="6 7" key="1">
    <citation type="submission" date="2019-09" db="EMBL/GenBank/DDBJ databases">
        <authorList>
            <person name="Criscuolo A."/>
        </authorList>
    </citation>
    <scope>NUCLEOTIDE SEQUENCE [LARGE SCALE GENOMIC DNA]</scope>
    <source>
        <strain evidence="7">3(2)</strain>
    </source>
</reference>
<proteinExistence type="inferred from homology"/>
<dbReference type="GO" id="GO:0015562">
    <property type="term" value="F:efflux transmembrane transporter activity"/>
    <property type="evidence" value="ECO:0007669"/>
    <property type="project" value="InterPro"/>
</dbReference>
<dbReference type="SUPFAM" id="SSF111369">
    <property type="entry name" value="HlyD-like secretion proteins"/>
    <property type="match status" value="1"/>
</dbReference>
<dbReference type="AlphaFoldDB" id="A0A5K1IAU6"/>
<accession>A0A5K1IAU6</accession>
<dbReference type="Gene3D" id="2.40.420.20">
    <property type="match status" value="1"/>
</dbReference>
<dbReference type="RefSeq" id="WP_151445241.1">
    <property type="nucleotide sequence ID" value="NZ_CABVOU010000049.1"/>
</dbReference>
<dbReference type="Gene3D" id="2.40.50.100">
    <property type="match status" value="1"/>
</dbReference>
<feature type="coiled-coil region" evidence="2">
    <location>
        <begin position="95"/>
        <end position="160"/>
    </location>
</feature>